<dbReference type="InterPro" id="IPR058980">
    <property type="entry name" value="Glyco_transf_N"/>
</dbReference>
<sequence length="273" mass="30492">MVVIKGKKPHVLAVPLPFQGHVKPLMKLCRQIAKHGIKVTFVNIQSVHEKLLAAAKMSDEDEELGNIVLTSIPDGRSPEDVDENDSVKLLEALRITMPGYLTELIERINSSNDDEKISCVITDITMGWILETAEKMGAEPVAFSPPSAAVVAIALHIPKLIEKGYTDSNGSITKGDQIIRLSENMPAWRSNELSWSFAPHLETQKWEIGLRINPDENGIRTKEEIKTKIEMLFSNNNLKKNALTMKEMTMKSVSEGGSSYKNFEKFIDHLREG</sequence>
<dbReference type="SUPFAM" id="SSF53756">
    <property type="entry name" value="UDP-Glycosyltransferase/glycogen phosphorylase"/>
    <property type="match status" value="2"/>
</dbReference>
<evidence type="ECO:0000256" key="1">
    <source>
        <dbReference type="ARBA" id="ARBA00009995"/>
    </source>
</evidence>
<organism evidence="3 4">
    <name type="scientific">Buddleja alternifolia</name>
    <dbReference type="NCBI Taxonomy" id="168488"/>
    <lineage>
        <taxon>Eukaryota</taxon>
        <taxon>Viridiplantae</taxon>
        <taxon>Streptophyta</taxon>
        <taxon>Embryophyta</taxon>
        <taxon>Tracheophyta</taxon>
        <taxon>Spermatophyta</taxon>
        <taxon>Magnoliopsida</taxon>
        <taxon>eudicotyledons</taxon>
        <taxon>Gunneridae</taxon>
        <taxon>Pentapetalae</taxon>
        <taxon>asterids</taxon>
        <taxon>lamiids</taxon>
        <taxon>Lamiales</taxon>
        <taxon>Scrophulariaceae</taxon>
        <taxon>Buddlejeae</taxon>
        <taxon>Buddleja</taxon>
    </lineage>
</organism>
<accession>A0AAV6X771</accession>
<dbReference type="GO" id="GO:0080044">
    <property type="term" value="F:quercetin 7-O-glucosyltransferase activity"/>
    <property type="evidence" value="ECO:0007669"/>
    <property type="project" value="TreeGrafter"/>
</dbReference>
<dbReference type="Gene3D" id="3.40.50.2000">
    <property type="entry name" value="Glycogen Phosphorylase B"/>
    <property type="match status" value="1"/>
</dbReference>
<name>A0AAV6X771_9LAMI</name>
<dbReference type="Proteomes" id="UP000826271">
    <property type="component" value="Unassembled WGS sequence"/>
</dbReference>
<comment type="caution">
    <text evidence="3">The sequence shown here is derived from an EMBL/GenBank/DDBJ whole genome shotgun (WGS) entry which is preliminary data.</text>
</comment>
<feature type="domain" description="Glycosyltransferase N-terminal" evidence="2">
    <location>
        <begin position="11"/>
        <end position="136"/>
    </location>
</feature>
<keyword evidence="4" id="KW-1185">Reference proteome</keyword>
<reference evidence="3" key="1">
    <citation type="submission" date="2019-10" db="EMBL/GenBank/DDBJ databases">
        <authorList>
            <person name="Zhang R."/>
            <person name="Pan Y."/>
            <person name="Wang J."/>
            <person name="Ma R."/>
            <person name="Yu S."/>
        </authorList>
    </citation>
    <scope>NUCLEOTIDE SEQUENCE</scope>
    <source>
        <strain evidence="3">LA-IB0</strain>
        <tissue evidence="3">Leaf</tissue>
    </source>
</reference>
<evidence type="ECO:0000313" key="3">
    <source>
        <dbReference type="EMBL" id="KAG8375055.1"/>
    </source>
</evidence>
<evidence type="ECO:0000313" key="4">
    <source>
        <dbReference type="Proteomes" id="UP000826271"/>
    </source>
</evidence>
<protein>
    <recommendedName>
        <fullName evidence="2">Glycosyltransferase N-terminal domain-containing protein</fullName>
    </recommendedName>
</protein>
<dbReference type="PANTHER" id="PTHR11926:SF1412">
    <property type="entry name" value="UDP-GLYCOSYLTRANSFERASE 83A1-LIKE"/>
    <property type="match status" value="1"/>
</dbReference>
<dbReference type="GO" id="GO:0080043">
    <property type="term" value="F:quercetin 3-O-glucosyltransferase activity"/>
    <property type="evidence" value="ECO:0007669"/>
    <property type="project" value="TreeGrafter"/>
</dbReference>
<comment type="similarity">
    <text evidence="1">Belongs to the UDP-glycosyltransferase family.</text>
</comment>
<gene>
    <name evidence="3" type="ORF">BUALT_Bualt10G0060100</name>
</gene>
<evidence type="ECO:0000259" key="2">
    <source>
        <dbReference type="Pfam" id="PF26168"/>
    </source>
</evidence>
<dbReference type="EMBL" id="WHWC01000010">
    <property type="protein sequence ID" value="KAG8375055.1"/>
    <property type="molecule type" value="Genomic_DNA"/>
</dbReference>
<proteinExistence type="inferred from homology"/>
<dbReference type="PANTHER" id="PTHR11926">
    <property type="entry name" value="GLUCOSYL/GLUCURONOSYL TRANSFERASES"/>
    <property type="match status" value="1"/>
</dbReference>
<dbReference type="AlphaFoldDB" id="A0AAV6X771"/>
<dbReference type="Pfam" id="PF26168">
    <property type="entry name" value="Glyco_transf_N"/>
    <property type="match status" value="1"/>
</dbReference>